<proteinExistence type="predicted"/>
<evidence type="ECO:0000313" key="1">
    <source>
        <dbReference type="EMBL" id="OGC56228.1"/>
    </source>
</evidence>
<protein>
    <submittedName>
        <fullName evidence="1">Uncharacterized protein</fullName>
    </submittedName>
</protein>
<dbReference type="AlphaFoldDB" id="A0A1F4VH63"/>
<dbReference type="Proteomes" id="UP000177763">
    <property type="component" value="Unassembled WGS sequence"/>
</dbReference>
<sequence>MLIIFRLNKKIKLEISYKSRNESLKSTALSLAKGKKLKIEDVYKAVVMIRRNKLPGSSLIPNVRILE</sequence>
<organism evidence="1 2">
    <name type="scientific">candidate division WWE3 bacterium RIFCSPLOWO2_12_FULL_36_10</name>
    <dbReference type="NCBI Taxonomy" id="1802630"/>
    <lineage>
        <taxon>Bacteria</taxon>
        <taxon>Katanobacteria</taxon>
    </lineage>
</organism>
<evidence type="ECO:0000313" key="2">
    <source>
        <dbReference type="Proteomes" id="UP000177763"/>
    </source>
</evidence>
<dbReference type="STRING" id="1802630.A3H26_03765"/>
<accession>A0A1F4VH63</accession>
<name>A0A1F4VH63_UNCKA</name>
<reference evidence="1 2" key="1">
    <citation type="journal article" date="2016" name="Nat. Commun.">
        <title>Thousands of microbial genomes shed light on interconnected biogeochemical processes in an aquifer system.</title>
        <authorList>
            <person name="Anantharaman K."/>
            <person name="Brown C.T."/>
            <person name="Hug L.A."/>
            <person name="Sharon I."/>
            <person name="Castelle C.J."/>
            <person name="Probst A.J."/>
            <person name="Thomas B.C."/>
            <person name="Singh A."/>
            <person name="Wilkins M.J."/>
            <person name="Karaoz U."/>
            <person name="Brodie E.L."/>
            <person name="Williams K.H."/>
            <person name="Hubbard S.S."/>
            <person name="Banfield J.F."/>
        </authorList>
    </citation>
    <scope>NUCLEOTIDE SEQUENCE [LARGE SCALE GENOMIC DNA]</scope>
</reference>
<dbReference type="EMBL" id="MEVN01000043">
    <property type="protein sequence ID" value="OGC56228.1"/>
    <property type="molecule type" value="Genomic_DNA"/>
</dbReference>
<gene>
    <name evidence="1" type="ORF">A3H26_03765</name>
</gene>
<comment type="caution">
    <text evidence="1">The sequence shown here is derived from an EMBL/GenBank/DDBJ whole genome shotgun (WGS) entry which is preliminary data.</text>
</comment>